<comment type="caution">
    <text evidence="2">The sequence shown here is derived from an EMBL/GenBank/DDBJ whole genome shotgun (WGS) entry which is preliminary data.</text>
</comment>
<dbReference type="OrthoDB" id="2405541at2759"/>
<dbReference type="AlphaFoldDB" id="A0A9P6PZ42"/>
<organism evidence="2 3">
    <name type="scientific">Actinomortierella ambigua</name>
    <dbReference type="NCBI Taxonomy" id="1343610"/>
    <lineage>
        <taxon>Eukaryota</taxon>
        <taxon>Fungi</taxon>
        <taxon>Fungi incertae sedis</taxon>
        <taxon>Mucoromycota</taxon>
        <taxon>Mortierellomycotina</taxon>
        <taxon>Mortierellomycetes</taxon>
        <taxon>Mortierellales</taxon>
        <taxon>Mortierellaceae</taxon>
        <taxon>Actinomortierella</taxon>
    </lineage>
</organism>
<reference evidence="2" key="1">
    <citation type="journal article" date="2020" name="Fungal Divers.">
        <title>Resolving the Mortierellaceae phylogeny through synthesis of multi-gene phylogenetics and phylogenomics.</title>
        <authorList>
            <person name="Vandepol N."/>
            <person name="Liber J."/>
            <person name="Desiro A."/>
            <person name="Na H."/>
            <person name="Kennedy M."/>
            <person name="Barry K."/>
            <person name="Grigoriev I.V."/>
            <person name="Miller A.N."/>
            <person name="O'Donnell K."/>
            <person name="Stajich J.E."/>
            <person name="Bonito G."/>
        </authorList>
    </citation>
    <scope>NUCLEOTIDE SEQUENCE</scope>
    <source>
        <strain evidence="2">BC1065</strain>
    </source>
</reference>
<evidence type="ECO:0000313" key="2">
    <source>
        <dbReference type="EMBL" id="KAG0257147.1"/>
    </source>
</evidence>
<accession>A0A9P6PZ42</accession>
<evidence type="ECO:0000256" key="1">
    <source>
        <dbReference type="SAM" id="Phobius"/>
    </source>
</evidence>
<sequence length="378" mass="43344">MADIFDMTLFDDDSSDESDSRPMMDDDVAKDVIKAIKEDDTSVISLLQTSLWDLRFDGAATSPNAFNTNLEIILQQSSKGDSVETFLRNKISEITLLPVPTKVVQEVLENTNYSGKRISNRTRCSDISHSDLEELVKNVLTAYDGRHPWYQMWHFSRRITGNYHRWFDPTSYQGYFRARDPKDMLGVALNICNMSPADSICDQASFLTGYRYRIVFSSLSDLHDRKFSFKPSIFNDKFIVYDGSTIKLKALSLYDIQLLKFLIRHFNCDASRSIYQFLSSMMLSERDVALAHEIGWFSGIPWAVFEDAREEMYLLPEPSCEANTYLAILHISKHSKNLLKGFVRDFKFQSSTSPANIWIAVTSLIFALVSVIQFFMGL</sequence>
<keyword evidence="1" id="KW-1133">Transmembrane helix</keyword>
<evidence type="ECO:0000313" key="3">
    <source>
        <dbReference type="Proteomes" id="UP000807716"/>
    </source>
</evidence>
<keyword evidence="3" id="KW-1185">Reference proteome</keyword>
<dbReference type="EMBL" id="JAAAJB010000374">
    <property type="protein sequence ID" value="KAG0257147.1"/>
    <property type="molecule type" value="Genomic_DNA"/>
</dbReference>
<dbReference type="Proteomes" id="UP000807716">
    <property type="component" value="Unassembled WGS sequence"/>
</dbReference>
<keyword evidence="1" id="KW-0472">Membrane</keyword>
<gene>
    <name evidence="2" type="ORF">DFQ27_005292</name>
</gene>
<feature type="transmembrane region" description="Helical" evidence="1">
    <location>
        <begin position="357"/>
        <end position="376"/>
    </location>
</feature>
<keyword evidence="1" id="KW-0812">Transmembrane</keyword>
<protein>
    <submittedName>
        <fullName evidence="2">Uncharacterized protein</fullName>
    </submittedName>
</protein>
<proteinExistence type="predicted"/>
<name>A0A9P6PZ42_9FUNG</name>